<comment type="caution">
    <text evidence="3">The sequence shown here is derived from an EMBL/GenBank/DDBJ whole genome shotgun (WGS) entry which is preliminary data.</text>
</comment>
<evidence type="ECO:0000256" key="2">
    <source>
        <dbReference type="SAM" id="Phobius"/>
    </source>
</evidence>
<dbReference type="InterPro" id="IPR033512">
    <property type="entry name" value="TFG"/>
</dbReference>
<dbReference type="EMBL" id="JYDU01000009">
    <property type="protein sequence ID" value="KRY00382.1"/>
    <property type="molecule type" value="Genomic_DNA"/>
</dbReference>
<accession>A0A0V0YJ55</accession>
<evidence type="ECO:0000313" key="3">
    <source>
        <dbReference type="EMBL" id="KRY00382.1"/>
    </source>
</evidence>
<dbReference type="GO" id="GO:0070971">
    <property type="term" value="C:endoplasmic reticulum exit site"/>
    <property type="evidence" value="ECO:0007669"/>
    <property type="project" value="TreeGrafter"/>
</dbReference>
<feature type="region of interest" description="Disordered" evidence="1">
    <location>
        <begin position="306"/>
        <end position="334"/>
    </location>
</feature>
<dbReference type="GO" id="GO:0042802">
    <property type="term" value="F:identical protein binding"/>
    <property type="evidence" value="ECO:0007669"/>
    <property type="project" value="InterPro"/>
</dbReference>
<sequence>MCSGIAGNRCYVDVVSILLLCILLLWAHHFLASNNHVRIVSDNLKTPYSADYSQTLIIKVKLCNDIRKILIQNDDVTYDELVCIMQRVFKDKLSATDDHDEDGDLSHVADSVIDALEKIERCSLLTRSGRDVFSQSDSQRNVGEDSSSADLTKQDTEFGSIHHGCWKLDDISEREDFTTSDATHLNTGRRQLDAFTFQRAETVHCACSYFFLSKERSIAVAFFCGSNACSRVASFSIHINTTGYISSQLPSTITGSACLLNSQTLQSHLHSMKLALRQSMCSKTAVLKVWSNYSYITSSNNNMYNSTTTTSTSPSPTSTAAANGGSCDVTSQPDQHLSGMPLLPPLSPFLASFLADLSAKTIYELSTLY</sequence>
<keyword evidence="2" id="KW-0472">Membrane</keyword>
<keyword evidence="2" id="KW-1133">Transmembrane helix</keyword>
<gene>
    <name evidence="3" type="primary">TFG</name>
    <name evidence="3" type="ORF">T4E_1435</name>
</gene>
<dbReference type="AlphaFoldDB" id="A0A0V0YJ55"/>
<name>A0A0V0YJ55_TRIPS</name>
<dbReference type="Proteomes" id="UP000054815">
    <property type="component" value="Unassembled WGS sequence"/>
</dbReference>
<protein>
    <submittedName>
        <fullName evidence="3">Protein TFG</fullName>
    </submittedName>
</protein>
<dbReference type="PANTHER" id="PTHR15335">
    <property type="entry name" value="PROTEIN TFG"/>
    <property type="match status" value="1"/>
</dbReference>
<feature type="transmembrane region" description="Helical" evidence="2">
    <location>
        <begin position="12"/>
        <end position="31"/>
    </location>
</feature>
<organism evidence="3 4">
    <name type="scientific">Trichinella pseudospiralis</name>
    <name type="common">Parasitic roundworm</name>
    <dbReference type="NCBI Taxonomy" id="6337"/>
    <lineage>
        <taxon>Eukaryota</taxon>
        <taxon>Metazoa</taxon>
        <taxon>Ecdysozoa</taxon>
        <taxon>Nematoda</taxon>
        <taxon>Enoplea</taxon>
        <taxon>Dorylaimia</taxon>
        <taxon>Trichinellida</taxon>
        <taxon>Trichinellidae</taxon>
        <taxon>Trichinella</taxon>
    </lineage>
</organism>
<dbReference type="STRING" id="6337.A0A0V0YJ55"/>
<evidence type="ECO:0000256" key="1">
    <source>
        <dbReference type="SAM" id="MobiDB-lite"/>
    </source>
</evidence>
<dbReference type="GO" id="GO:0048208">
    <property type="term" value="P:COPII vesicle coating"/>
    <property type="evidence" value="ECO:0007669"/>
    <property type="project" value="InterPro"/>
</dbReference>
<dbReference type="PANTHER" id="PTHR15335:SF7">
    <property type="entry name" value="PROTEIN TFG"/>
    <property type="match status" value="1"/>
</dbReference>
<evidence type="ECO:0000313" key="4">
    <source>
        <dbReference type="Proteomes" id="UP000054815"/>
    </source>
</evidence>
<feature type="compositionally biased region" description="Low complexity" evidence="1">
    <location>
        <begin position="306"/>
        <end position="319"/>
    </location>
</feature>
<proteinExistence type="predicted"/>
<reference evidence="3 4" key="1">
    <citation type="submission" date="2015-01" db="EMBL/GenBank/DDBJ databases">
        <title>Evolution of Trichinella species and genotypes.</title>
        <authorList>
            <person name="Korhonen P.K."/>
            <person name="Edoardo P."/>
            <person name="Giuseppe L.R."/>
            <person name="Gasser R.B."/>
        </authorList>
    </citation>
    <scope>NUCLEOTIDE SEQUENCE [LARGE SCALE GENOMIC DNA]</scope>
    <source>
        <strain evidence="3">ISS141</strain>
    </source>
</reference>
<keyword evidence="2" id="KW-0812">Transmembrane</keyword>